<evidence type="ECO:0000256" key="4">
    <source>
        <dbReference type="ARBA" id="ARBA00022519"/>
    </source>
</evidence>
<dbReference type="PROSITE" id="PS50885">
    <property type="entry name" value="HAMP"/>
    <property type="match status" value="1"/>
</dbReference>
<evidence type="ECO:0000259" key="16">
    <source>
        <dbReference type="PROSITE" id="PS50109"/>
    </source>
</evidence>
<dbReference type="CDD" id="cd16917">
    <property type="entry name" value="HATPase_UhpB-NarQ-NarX-like"/>
    <property type="match status" value="1"/>
</dbReference>
<evidence type="ECO:0000256" key="9">
    <source>
        <dbReference type="ARBA" id="ARBA00022777"/>
    </source>
</evidence>
<evidence type="ECO:0000256" key="1">
    <source>
        <dbReference type="ARBA" id="ARBA00000085"/>
    </source>
</evidence>
<keyword evidence="5" id="KW-0597">Phosphoprotein</keyword>
<feature type="transmembrane region" description="Helical" evidence="15">
    <location>
        <begin position="169"/>
        <end position="192"/>
    </location>
</feature>
<dbReference type="InterPro" id="IPR011712">
    <property type="entry name" value="Sig_transdc_His_kin_sub3_dim/P"/>
</dbReference>
<dbReference type="SMART" id="SM00387">
    <property type="entry name" value="HATPase_c"/>
    <property type="match status" value="1"/>
</dbReference>
<dbReference type="Pfam" id="PF02518">
    <property type="entry name" value="HATPase_c"/>
    <property type="match status" value="1"/>
</dbReference>
<dbReference type="Gene3D" id="1.20.120.960">
    <property type="entry name" value="Histidine kinase NarX, sensor domain"/>
    <property type="match status" value="1"/>
</dbReference>
<keyword evidence="12 14" id="KW-0902">Two-component regulatory system</keyword>
<dbReference type="InterPro" id="IPR050482">
    <property type="entry name" value="Sensor_HK_TwoCompSys"/>
</dbReference>
<feature type="transmembrane region" description="Helical" evidence="15">
    <location>
        <begin position="12"/>
        <end position="37"/>
    </location>
</feature>
<dbReference type="SUPFAM" id="SSF55874">
    <property type="entry name" value="ATPase domain of HSP90 chaperone/DNA topoisomerase II/histidine kinase"/>
    <property type="match status" value="1"/>
</dbReference>
<gene>
    <name evidence="18" type="ORF">NYF23_08765</name>
</gene>
<sequence>MRNLKNGFSSSLASTISVALVSIIALGLLTIFSLMWATDQTDQDAQAVNLSGSIRMQTYRIGLATAQQRSDQAQQYIQQLDDTWQHPLFIHQRRASDRDLLSQDFMRAESHWREVLRPQFDALLTSATAAPKAAPEQSSFPTAQIAEQLQLTEKLVTGFQQAAESKIRLLRIIQLTALFLTIALGAVIFNLLKTRLEKPLAQLTDAASRIGQGDYGYQTQVEGNDELALLGSVVNRMSHSVETIYQDMDDQVKRRTQELHNNNIALEFLFETARKILSSYQQEINYQQLLDQLAEVIGGDIRLELCLFTEQGDRPYMHIAQANGEITDCSQRDCKSCVGDKPANTQSAADYAFPITREDTGYGVINCHAMSQLQGMDPTPLEQWQENLLRSAADQFALALSLSVHRNQQRRLAMLTERTVIARELHDSLAQALSYLKIQVTRLQKSIDTEAFSQQQPIVDELRGGLSSAYRQLRELLTTFRLKIDTGGLQSALELVVSQLRERSDMQASLHYELTNLPLSPTEEIHLLQIIREASQNAINHSLGSELDIHLFQNEDQWIQLLIEDNGIGIPDKAEKTNHYGLAIIQERSRHLNGNIEIATRPEGGTRVAFAFRPSFLNG</sequence>
<dbReference type="InterPro" id="IPR036890">
    <property type="entry name" value="HATPase_C_sf"/>
</dbReference>
<dbReference type="Gene3D" id="1.10.8.500">
    <property type="entry name" value="HAMP domain in histidine kinase"/>
    <property type="match status" value="1"/>
</dbReference>
<dbReference type="EMBL" id="CP103416">
    <property type="protein sequence ID" value="UVW34118.1"/>
    <property type="molecule type" value="Genomic_DNA"/>
</dbReference>
<keyword evidence="9 14" id="KW-0418">Kinase</keyword>
<name>A0ABY5TJT1_9GAMM</name>
<dbReference type="Pfam" id="PF00672">
    <property type="entry name" value="HAMP"/>
    <property type="match status" value="1"/>
</dbReference>
<dbReference type="Gene3D" id="3.30.565.10">
    <property type="entry name" value="Histidine kinase-like ATPase, C-terminal domain"/>
    <property type="match status" value="1"/>
</dbReference>
<dbReference type="Pfam" id="PF13675">
    <property type="entry name" value="PilJ"/>
    <property type="match status" value="1"/>
</dbReference>
<dbReference type="EC" id="2.7.13.3" evidence="14"/>
<dbReference type="PIRSF" id="PIRSF003167">
    <property type="entry name" value="STHK_NarX/NarQ"/>
    <property type="match status" value="1"/>
</dbReference>
<keyword evidence="7 15" id="KW-0812">Transmembrane</keyword>
<dbReference type="InterPro" id="IPR003660">
    <property type="entry name" value="HAMP_dom"/>
</dbReference>
<keyword evidence="4 14" id="KW-0997">Cell inner membrane</keyword>
<dbReference type="CDD" id="cd06225">
    <property type="entry name" value="HAMP"/>
    <property type="match status" value="1"/>
</dbReference>
<comment type="subcellular location">
    <subcellularLocation>
        <location evidence="2">Cell inner membrane</location>
        <topology evidence="2">Multi-pass membrane protein</topology>
    </subcellularLocation>
</comment>
<dbReference type="InterPro" id="IPR003594">
    <property type="entry name" value="HATPase_dom"/>
</dbReference>
<evidence type="ECO:0000259" key="17">
    <source>
        <dbReference type="PROSITE" id="PS50885"/>
    </source>
</evidence>
<dbReference type="InterPro" id="IPR016380">
    <property type="entry name" value="Sig_transdc_His_kin_NarX/NarQ"/>
</dbReference>
<keyword evidence="10 14" id="KW-0067">ATP-binding</keyword>
<protein>
    <recommendedName>
        <fullName evidence="14">Sensor protein</fullName>
        <ecNumber evidence="14">2.7.13.3</ecNumber>
    </recommendedName>
</protein>
<evidence type="ECO:0000256" key="3">
    <source>
        <dbReference type="ARBA" id="ARBA00022475"/>
    </source>
</evidence>
<evidence type="ECO:0000256" key="2">
    <source>
        <dbReference type="ARBA" id="ARBA00004429"/>
    </source>
</evidence>
<evidence type="ECO:0000313" key="19">
    <source>
        <dbReference type="Proteomes" id="UP001059934"/>
    </source>
</evidence>
<dbReference type="InterPro" id="IPR029095">
    <property type="entry name" value="NarX-like_N"/>
</dbReference>
<accession>A0ABY5TJT1</accession>
<dbReference type="SUPFAM" id="SSF55781">
    <property type="entry name" value="GAF domain-like"/>
    <property type="match status" value="1"/>
</dbReference>
<evidence type="ECO:0000256" key="5">
    <source>
        <dbReference type="ARBA" id="ARBA00022553"/>
    </source>
</evidence>
<dbReference type="InterPro" id="IPR029016">
    <property type="entry name" value="GAF-like_dom_sf"/>
</dbReference>
<evidence type="ECO:0000256" key="6">
    <source>
        <dbReference type="ARBA" id="ARBA00022679"/>
    </source>
</evidence>
<evidence type="ECO:0000256" key="10">
    <source>
        <dbReference type="ARBA" id="ARBA00022840"/>
    </source>
</evidence>
<dbReference type="GO" id="GO:0016301">
    <property type="term" value="F:kinase activity"/>
    <property type="evidence" value="ECO:0007669"/>
    <property type="project" value="UniProtKB-KW"/>
</dbReference>
<keyword evidence="3 14" id="KW-1003">Cell membrane</keyword>
<evidence type="ECO:0000256" key="11">
    <source>
        <dbReference type="ARBA" id="ARBA00022989"/>
    </source>
</evidence>
<dbReference type="SUPFAM" id="SSF158472">
    <property type="entry name" value="HAMP domain-like"/>
    <property type="match status" value="1"/>
</dbReference>
<dbReference type="InterPro" id="IPR042295">
    <property type="entry name" value="NarX-like_N_sf"/>
</dbReference>
<reference evidence="18" key="1">
    <citation type="submission" date="2022-08" db="EMBL/GenBank/DDBJ databases">
        <title>Catabolic pathway analysis in culturable SAR92 clade bacteria reveals their overlooked roles in DMSP degradation in coastal seas.</title>
        <authorList>
            <person name="He X."/>
            <person name="Zhang X."/>
            <person name="Zhang Y."/>
        </authorList>
    </citation>
    <scope>NUCLEOTIDE SEQUENCE</scope>
    <source>
        <strain evidence="18">H455</strain>
    </source>
</reference>
<evidence type="ECO:0000256" key="8">
    <source>
        <dbReference type="ARBA" id="ARBA00022741"/>
    </source>
</evidence>
<evidence type="ECO:0000256" key="13">
    <source>
        <dbReference type="ARBA" id="ARBA00023136"/>
    </source>
</evidence>
<dbReference type="Gene3D" id="3.30.450.40">
    <property type="match status" value="1"/>
</dbReference>
<dbReference type="PANTHER" id="PTHR24421">
    <property type="entry name" value="NITRATE/NITRITE SENSOR PROTEIN NARX-RELATED"/>
    <property type="match status" value="1"/>
</dbReference>
<dbReference type="PANTHER" id="PTHR24421:SF10">
    <property type="entry name" value="NITRATE_NITRITE SENSOR PROTEIN NARQ"/>
    <property type="match status" value="1"/>
</dbReference>
<keyword evidence="6 14" id="KW-0808">Transferase</keyword>
<dbReference type="Pfam" id="PF07730">
    <property type="entry name" value="HisKA_3"/>
    <property type="match status" value="1"/>
</dbReference>
<evidence type="ECO:0000256" key="14">
    <source>
        <dbReference type="PIRNR" id="PIRNR003167"/>
    </source>
</evidence>
<proteinExistence type="predicted"/>
<dbReference type="InterPro" id="IPR005467">
    <property type="entry name" value="His_kinase_dom"/>
</dbReference>
<keyword evidence="11 15" id="KW-1133">Transmembrane helix</keyword>
<evidence type="ECO:0000256" key="7">
    <source>
        <dbReference type="ARBA" id="ARBA00022692"/>
    </source>
</evidence>
<keyword evidence="19" id="KW-1185">Reference proteome</keyword>
<evidence type="ECO:0000256" key="12">
    <source>
        <dbReference type="ARBA" id="ARBA00023012"/>
    </source>
</evidence>
<dbReference type="Proteomes" id="UP001059934">
    <property type="component" value="Chromosome"/>
</dbReference>
<keyword evidence="13 14" id="KW-0472">Membrane</keyword>
<comment type="catalytic activity">
    <reaction evidence="1 14">
        <text>ATP + protein L-histidine = ADP + protein N-phospho-L-histidine.</text>
        <dbReference type="EC" id="2.7.13.3"/>
    </reaction>
</comment>
<evidence type="ECO:0000313" key="18">
    <source>
        <dbReference type="EMBL" id="UVW34118.1"/>
    </source>
</evidence>
<dbReference type="SMART" id="SM00304">
    <property type="entry name" value="HAMP"/>
    <property type="match status" value="1"/>
</dbReference>
<feature type="domain" description="Histidine kinase" evidence="16">
    <location>
        <begin position="420"/>
        <end position="616"/>
    </location>
</feature>
<feature type="domain" description="HAMP" evidence="17">
    <location>
        <begin position="194"/>
        <end position="246"/>
    </location>
</feature>
<evidence type="ECO:0000256" key="15">
    <source>
        <dbReference type="SAM" id="Phobius"/>
    </source>
</evidence>
<dbReference type="Gene3D" id="1.20.5.1930">
    <property type="match status" value="1"/>
</dbReference>
<dbReference type="PROSITE" id="PS50109">
    <property type="entry name" value="HIS_KIN"/>
    <property type="match status" value="1"/>
</dbReference>
<keyword evidence="8 14" id="KW-0547">Nucleotide-binding</keyword>
<organism evidence="18 19">
    <name type="scientific">SAR92 clade bacterium H455</name>
    <dbReference type="NCBI Taxonomy" id="2974818"/>
    <lineage>
        <taxon>Bacteria</taxon>
        <taxon>Pseudomonadati</taxon>
        <taxon>Pseudomonadota</taxon>
        <taxon>Gammaproteobacteria</taxon>
        <taxon>Cellvibrionales</taxon>
        <taxon>Porticoccaceae</taxon>
        <taxon>SAR92 clade</taxon>
    </lineage>
</organism>